<dbReference type="InterPro" id="IPR000629">
    <property type="entry name" value="RNA-helicase_DEAD-box_CS"/>
</dbReference>
<keyword evidence="1" id="KW-0067">ATP-binding</keyword>
<evidence type="ECO:0000313" key="3">
    <source>
        <dbReference type="Proteomes" id="UP000487649"/>
    </source>
</evidence>
<dbReference type="InterPro" id="IPR001650">
    <property type="entry name" value="Helicase_C-like"/>
</dbReference>
<comment type="subcellular location">
    <subcellularLocation>
        <location evidence="1">Cytoplasm</location>
    </subcellularLocation>
</comment>
<accession>A0A173RKM8</accession>
<evidence type="ECO:0000313" key="2">
    <source>
        <dbReference type="EMBL" id="MTK21622.1"/>
    </source>
</evidence>
<dbReference type="Proteomes" id="UP000487649">
    <property type="component" value="Unassembled WGS sequence"/>
</dbReference>
<dbReference type="PROSITE" id="PS00039">
    <property type="entry name" value="DEAD_ATP_HELICASE"/>
    <property type="match status" value="1"/>
</dbReference>
<keyword evidence="1" id="KW-0690">Ribosome biogenesis</keyword>
<gene>
    <name evidence="1" type="primary">dbpA</name>
    <name evidence="2" type="ORF">GMA92_09330</name>
</gene>
<keyword evidence="1" id="KW-0963">Cytoplasm</keyword>
<protein>
    <recommendedName>
        <fullName evidence="1">ATP-dependent RNA helicase DbpA</fullName>
        <ecNumber evidence="1">3.6.4.13</ecNumber>
    </recommendedName>
</protein>
<dbReference type="AlphaFoldDB" id="A0A173RKM8"/>
<dbReference type="SMART" id="SM00490">
    <property type="entry name" value="HELICc"/>
    <property type="match status" value="1"/>
</dbReference>
<sequence length="479" mass="54221">MTAFNELQLSESILKSLTGLGYEHATEVQASVIPTVLNKQDLIVQSKTGSGKTAAFGIPICEMLDWDENKPQALILTPTRELALQIKEEISNIGRFKRIKVTAVYGKSPFKEQARELKQKTHIVVGTPGRVQDHLERGTLSLDKLSLFVLDEADEMLKMGFIEVVENIMNEAPRKRQTMLFSATMPDRIKKLSQHYLTHPQEIKIESPTLTTDLVEHALYEVREQEKVKLLQDLLMVENPERCMIFCSTKEAVDALYRNLSQKGYPIERLHGGLDQKERFETMKNFKIGRFAYLVSTDVAARGIDVSGVSHVINYDLPPEKDSFVHRIGRAGRAGQKGKAITFATRFDQRWLEEIQAYIGFELPICERPSEDVTQQAKDGFMKKLNSRPTLRHEKTADVNREIMKLYINGGKKKKLRAIDFVGAITSVDGVSGEDIGIIDIQDNVTYVDILNGKGWTVIRGLKDKTIKGKKLRVQKAYE</sequence>
<keyword evidence="1" id="KW-0378">Hydrolase</keyword>
<keyword evidence="1 2" id="KW-0347">Helicase</keyword>
<evidence type="ECO:0000256" key="1">
    <source>
        <dbReference type="HAMAP-Rule" id="MF_00965"/>
    </source>
</evidence>
<comment type="function">
    <text evidence="1">DEAD-box RNA helicase involved in the assembly of the 50S ribosomal subunit. Has an RNA-dependent ATPase activity, which is specific for 23S rRNA, and a 3' to 5' RNA helicase activity that uses the energy of ATP hydrolysis to destabilize and unwind short rRNA duplexes.</text>
</comment>
<comment type="caution">
    <text evidence="2">The sequence shown here is derived from an EMBL/GenBank/DDBJ whole genome shotgun (WGS) entry which is preliminary data.</text>
</comment>
<dbReference type="OrthoDB" id="9805696at2"/>
<dbReference type="Pfam" id="PF03880">
    <property type="entry name" value="DbpA"/>
    <property type="match status" value="1"/>
</dbReference>
<dbReference type="InterPro" id="IPR028619">
    <property type="entry name" value="DEAD_helicase_DbpA"/>
</dbReference>
<dbReference type="CDD" id="cd12500">
    <property type="entry name" value="RRM_BsYxiN_like"/>
    <property type="match status" value="1"/>
</dbReference>
<dbReference type="CDD" id="cd18787">
    <property type="entry name" value="SF2_C_DEAD"/>
    <property type="match status" value="1"/>
</dbReference>
<dbReference type="EC" id="3.6.4.13" evidence="1"/>
<dbReference type="PANTHER" id="PTHR47959:SF1">
    <property type="entry name" value="ATP-DEPENDENT RNA HELICASE DBPA"/>
    <property type="match status" value="1"/>
</dbReference>
<organism evidence="2 3">
    <name type="scientific">Turicibacter sanguinis</name>
    <dbReference type="NCBI Taxonomy" id="154288"/>
    <lineage>
        <taxon>Bacteria</taxon>
        <taxon>Bacillati</taxon>
        <taxon>Bacillota</taxon>
        <taxon>Erysipelotrichia</taxon>
        <taxon>Erysipelotrichales</taxon>
        <taxon>Turicibacteraceae</taxon>
        <taxon>Turicibacter</taxon>
    </lineage>
</organism>
<dbReference type="InterPro" id="IPR014014">
    <property type="entry name" value="RNA_helicase_DEAD_Q_motif"/>
</dbReference>
<dbReference type="SMART" id="SM00487">
    <property type="entry name" value="DEXDc"/>
    <property type="match status" value="1"/>
</dbReference>
<dbReference type="InterPro" id="IPR050079">
    <property type="entry name" value="DEAD_box_RNA_helicase"/>
</dbReference>
<keyword evidence="1" id="KW-0694">RNA-binding</keyword>
<dbReference type="PROSITE" id="PS51194">
    <property type="entry name" value="HELICASE_CTER"/>
    <property type="match status" value="1"/>
</dbReference>
<dbReference type="PROSITE" id="PS51195">
    <property type="entry name" value="Q_MOTIF"/>
    <property type="match status" value="1"/>
</dbReference>
<dbReference type="Pfam" id="PF00270">
    <property type="entry name" value="DEAD"/>
    <property type="match status" value="1"/>
</dbReference>
<comment type="catalytic activity">
    <reaction evidence="1">
        <text>ATP + H2O = ADP + phosphate + H(+)</text>
        <dbReference type="Rhea" id="RHEA:13065"/>
        <dbReference type="ChEBI" id="CHEBI:15377"/>
        <dbReference type="ChEBI" id="CHEBI:15378"/>
        <dbReference type="ChEBI" id="CHEBI:30616"/>
        <dbReference type="ChEBI" id="CHEBI:43474"/>
        <dbReference type="ChEBI" id="CHEBI:456216"/>
        <dbReference type="EC" id="3.6.4.13"/>
    </reaction>
</comment>
<dbReference type="GO" id="GO:0034458">
    <property type="term" value="F:3'-5' RNA helicase activity"/>
    <property type="evidence" value="ECO:0007669"/>
    <property type="project" value="UniProtKB-UniRule"/>
</dbReference>
<dbReference type="SUPFAM" id="SSF52540">
    <property type="entry name" value="P-loop containing nucleoside triphosphate hydrolases"/>
    <property type="match status" value="1"/>
</dbReference>
<dbReference type="RefSeq" id="WP_006785717.1">
    <property type="nucleotide sequence ID" value="NZ_CABJBH010000003.1"/>
</dbReference>
<dbReference type="GO" id="GO:0016787">
    <property type="term" value="F:hydrolase activity"/>
    <property type="evidence" value="ECO:0007669"/>
    <property type="project" value="UniProtKB-KW"/>
</dbReference>
<proteinExistence type="inferred from homology"/>
<dbReference type="GeneID" id="60059452"/>
<dbReference type="PROSITE" id="PS51192">
    <property type="entry name" value="HELICASE_ATP_BIND_1"/>
    <property type="match status" value="1"/>
</dbReference>
<name>A0A173RKM8_9FIRM</name>
<dbReference type="EMBL" id="WMQE01000019">
    <property type="protein sequence ID" value="MTK21622.1"/>
    <property type="molecule type" value="Genomic_DNA"/>
</dbReference>
<dbReference type="Gene3D" id="3.30.70.330">
    <property type="match status" value="1"/>
</dbReference>
<dbReference type="InterPro" id="IPR014001">
    <property type="entry name" value="Helicase_ATP-bd"/>
</dbReference>
<dbReference type="Pfam" id="PF00271">
    <property type="entry name" value="Helicase_C"/>
    <property type="match status" value="1"/>
</dbReference>
<reference evidence="2 3" key="1">
    <citation type="journal article" date="2019" name="Nat. Med.">
        <title>A library of human gut bacterial isolates paired with longitudinal multiomics data enables mechanistic microbiome research.</title>
        <authorList>
            <person name="Poyet M."/>
            <person name="Groussin M."/>
            <person name="Gibbons S.M."/>
            <person name="Avila-Pacheco J."/>
            <person name="Jiang X."/>
            <person name="Kearney S.M."/>
            <person name="Perrotta A.R."/>
            <person name="Berdy B."/>
            <person name="Zhao S."/>
            <person name="Lieberman T.D."/>
            <person name="Swanson P.K."/>
            <person name="Smith M."/>
            <person name="Roesemann S."/>
            <person name="Alexander J.E."/>
            <person name="Rich S.A."/>
            <person name="Livny J."/>
            <person name="Vlamakis H."/>
            <person name="Clish C."/>
            <person name="Bullock K."/>
            <person name="Deik A."/>
            <person name="Scott J."/>
            <person name="Pierce K.A."/>
            <person name="Xavier R.J."/>
            <person name="Alm E.J."/>
        </authorList>
    </citation>
    <scope>NUCLEOTIDE SEQUENCE [LARGE SCALE GENOMIC DNA]</scope>
    <source>
        <strain evidence="2 3">BIOML-A198</strain>
    </source>
</reference>
<dbReference type="PANTHER" id="PTHR47959">
    <property type="entry name" value="ATP-DEPENDENT RNA HELICASE RHLE-RELATED"/>
    <property type="match status" value="1"/>
</dbReference>
<dbReference type="InterPro" id="IPR005580">
    <property type="entry name" value="DbpA/CsdA_RNA-bd_dom"/>
</dbReference>
<comment type="similarity">
    <text evidence="1">Belongs to the DEAD box helicase family. DbpA subfamily.</text>
</comment>
<dbReference type="InterPro" id="IPR044742">
    <property type="entry name" value="DEAD/DEAH_RhlB"/>
</dbReference>
<dbReference type="Gene3D" id="3.40.50.300">
    <property type="entry name" value="P-loop containing nucleotide triphosphate hydrolases"/>
    <property type="match status" value="2"/>
</dbReference>
<dbReference type="CDD" id="cd00268">
    <property type="entry name" value="DEADc"/>
    <property type="match status" value="1"/>
</dbReference>
<comment type="domain">
    <text evidence="1">Contains an N-terminal domain that binds non-specifically to RNA and a C-terminal domain that binds specifically and tightly to hairpin 92 of 23S rRNA.</text>
</comment>
<dbReference type="GO" id="GO:0003723">
    <property type="term" value="F:RNA binding"/>
    <property type="evidence" value="ECO:0007669"/>
    <property type="project" value="UniProtKB-UniRule"/>
</dbReference>
<dbReference type="GO" id="GO:0005829">
    <property type="term" value="C:cytosol"/>
    <property type="evidence" value="ECO:0007669"/>
    <property type="project" value="TreeGrafter"/>
</dbReference>
<feature type="region of interest" description="Involved in 23S rRNA binding" evidence="1">
    <location>
        <begin position="404"/>
        <end position="479"/>
    </location>
</feature>
<dbReference type="GO" id="GO:0005524">
    <property type="term" value="F:ATP binding"/>
    <property type="evidence" value="ECO:0007669"/>
    <property type="project" value="UniProtKB-UniRule"/>
</dbReference>
<dbReference type="InterPro" id="IPR011545">
    <property type="entry name" value="DEAD/DEAH_box_helicase_dom"/>
</dbReference>
<dbReference type="HAMAP" id="MF_00965">
    <property type="entry name" value="DEAD_helicase_DbpA"/>
    <property type="match status" value="1"/>
</dbReference>
<dbReference type="InterPro" id="IPR012677">
    <property type="entry name" value="Nucleotide-bd_a/b_plait_sf"/>
</dbReference>
<dbReference type="GO" id="GO:0000027">
    <property type="term" value="P:ribosomal large subunit assembly"/>
    <property type="evidence" value="ECO:0007669"/>
    <property type="project" value="UniProtKB-UniRule"/>
</dbReference>
<keyword evidence="1" id="KW-0547">Nucleotide-binding</keyword>
<dbReference type="InterPro" id="IPR027417">
    <property type="entry name" value="P-loop_NTPase"/>
</dbReference>